<evidence type="ECO:0000256" key="10">
    <source>
        <dbReference type="ARBA" id="ARBA00033171"/>
    </source>
</evidence>
<comment type="function">
    <text evidence="1">Responsible for the formation of the pyrimidine heterocycle in the thiamine biosynthesis pathway. Catalyzes the formation of hydroxymethylpyrimidine phosphate (HMP-P) from histidine and pyridoxal phosphate (PLP). The protein uses PLP and the active site histidine to form HMP-P, generating an inactive enzyme. The enzyme can only undergo a single turnover, which suggests it is a suicide enzyme.</text>
</comment>
<keyword evidence="9" id="KW-0408">Iron</keyword>
<comment type="similarity">
    <text evidence="3">Belongs to the NMT1/THI5 family.</text>
</comment>
<evidence type="ECO:0000256" key="11">
    <source>
        <dbReference type="ARBA" id="ARBA00048179"/>
    </source>
</evidence>
<sequence length="338" mass="34883">MKATWFTRIAGAAGVVLMIAACGGGGGGGTEGPSAGAVESVRYLTSFNTFGRDAYAYVALEKGYFTEAGLNVDIKPGTGTVDAMKLLAGGRADFGIGDFTGTLITTAKEKLPVIAVGMVHQNSLAAIIALEEGGIRTPKDLEGKTIGDQPGSTVQVTFPVYAKAAGIDASKVKFVPGAPPALPQLLASGRVDAIGQFVVGRGLIEKAAQGKKAIVLPYGEVLPDLYGNALLTSNTMAREKPEVVKKFIAALFKGLEYSLANPEESGEILKKYQPTQNAEVAAAEIRAMAPYVAAQGQTIGVVSKAKVEANIKLLTESGAIPAGMTPEQVIDLSLTPQG</sequence>
<evidence type="ECO:0000256" key="7">
    <source>
        <dbReference type="ARBA" id="ARBA00022898"/>
    </source>
</evidence>
<dbReference type="InterPro" id="IPR027939">
    <property type="entry name" value="NMT1/THI5"/>
</dbReference>
<organism evidence="13 14">
    <name type="scientific">Acrocarpospora pleiomorpha</name>
    <dbReference type="NCBI Taxonomy" id="90975"/>
    <lineage>
        <taxon>Bacteria</taxon>
        <taxon>Bacillati</taxon>
        <taxon>Actinomycetota</taxon>
        <taxon>Actinomycetes</taxon>
        <taxon>Streptosporangiales</taxon>
        <taxon>Streptosporangiaceae</taxon>
        <taxon>Acrocarpospora</taxon>
    </lineage>
</organism>
<dbReference type="PROSITE" id="PS51257">
    <property type="entry name" value="PROKAR_LIPOPROTEIN"/>
    <property type="match status" value="1"/>
</dbReference>
<name>A0A5M3XF59_9ACTN</name>
<dbReference type="InterPro" id="IPR015168">
    <property type="entry name" value="SsuA/THI5"/>
</dbReference>
<dbReference type="Proteomes" id="UP000377595">
    <property type="component" value="Unassembled WGS sequence"/>
</dbReference>
<evidence type="ECO:0000256" key="8">
    <source>
        <dbReference type="ARBA" id="ARBA00022977"/>
    </source>
</evidence>
<evidence type="ECO:0000313" key="14">
    <source>
        <dbReference type="Proteomes" id="UP000377595"/>
    </source>
</evidence>
<protein>
    <recommendedName>
        <fullName evidence="10">Thiamine pyrimidine synthase</fullName>
    </recommendedName>
</protein>
<dbReference type="PANTHER" id="PTHR31528">
    <property type="entry name" value="4-AMINO-5-HYDROXYMETHYL-2-METHYLPYRIMIDINE PHOSPHATE SYNTHASE THI11-RELATED"/>
    <property type="match status" value="1"/>
</dbReference>
<comment type="pathway">
    <text evidence="2">Cofactor biosynthesis; thiamine diphosphate biosynthesis.</text>
</comment>
<evidence type="ECO:0000256" key="1">
    <source>
        <dbReference type="ARBA" id="ARBA00003469"/>
    </source>
</evidence>
<keyword evidence="7" id="KW-0663">Pyridoxal phosphate</keyword>
<comment type="subunit">
    <text evidence="4">Homodimer.</text>
</comment>
<dbReference type="AlphaFoldDB" id="A0A5M3XF59"/>
<keyword evidence="14" id="KW-1185">Reference proteome</keyword>
<dbReference type="Pfam" id="PF09084">
    <property type="entry name" value="NMT1"/>
    <property type="match status" value="1"/>
</dbReference>
<keyword evidence="5" id="KW-0808">Transferase</keyword>
<evidence type="ECO:0000256" key="5">
    <source>
        <dbReference type="ARBA" id="ARBA00022679"/>
    </source>
</evidence>
<reference evidence="13 14" key="1">
    <citation type="submission" date="2019-10" db="EMBL/GenBank/DDBJ databases">
        <title>Whole genome shotgun sequence of Acrocarpospora pleiomorpha NBRC 16267.</title>
        <authorList>
            <person name="Ichikawa N."/>
            <person name="Kimura A."/>
            <person name="Kitahashi Y."/>
            <person name="Komaki H."/>
            <person name="Oguchi A."/>
        </authorList>
    </citation>
    <scope>NUCLEOTIDE SEQUENCE [LARGE SCALE GENOMIC DNA]</scope>
    <source>
        <strain evidence="13 14">NBRC 16267</strain>
    </source>
</reference>
<evidence type="ECO:0000256" key="3">
    <source>
        <dbReference type="ARBA" id="ARBA00009406"/>
    </source>
</evidence>
<evidence type="ECO:0000313" key="13">
    <source>
        <dbReference type="EMBL" id="GES19690.1"/>
    </source>
</evidence>
<evidence type="ECO:0000256" key="2">
    <source>
        <dbReference type="ARBA" id="ARBA00004948"/>
    </source>
</evidence>
<dbReference type="PANTHER" id="PTHR31528:SF1">
    <property type="entry name" value="4-AMINO-5-HYDROXYMETHYL-2-METHYLPYRIMIDINE PHOSPHATE SYNTHASE THI11-RELATED"/>
    <property type="match status" value="1"/>
</dbReference>
<proteinExistence type="inferred from homology"/>
<dbReference type="EMBL" id="BLAF01000013">
    <property type="protein sequence ID" value="GES19690.1"/>
    <property type="molecule type" value="Genomic_DNA"/>
</dbReference>
<gene>
    <name evidence="13" type="ORF">Aple_025860</name>
</gene>
<dbReference type="Gene3D" id="3.40.190.10">
    <property type="entry name" value="Periplasmic binding protein-like II"/>
    <property type="match status" value="2"/>
</dbReference>
<dbReference type="GO" id="GO:0016740">
    <property type="term" value="F:transferase activity"/>
    <property type="evidence" value="ECO:0007669"/>
    <property type="project" value="UniProtKB-KW"/>
</dbReference>
<dbReference type="GO" id="GO:0009228">
    <property type="term" value="P:thiamine biosynthetic process"/>
    <property type="evidence" value="ECO:0007669"/>
    <property type="project" value="UniProtKB-KW"/>
</dbReference>
<dbReference type="SUPFAM" id="SSF53850">
    <property type="entry name" value="Periplasmic binding protein-like II"/>
    <property type="match status" value="1"/>
</dbReference>
<dbReference type="GO" id="GO:0046872">
    <property type="term" value="F:metal ion binding"/>
    <property type="evidence" value="ECO:0007669"/>
    <property type="project" value="UniProtKB-KW"/>
</dbReference>
<comment type="caution">
    <text evidence="13">The sequence shown here is derived from an EMBL/GenBank/DDBJ whole genome shotgun (WGS) entry which is preliminary data.</text>
</comment>
<evidence type="ECO:0000259" key="12">
    <source>
        <dbReference type="Pfam" id="PF09084"/>
    </source>
</evidence>
<evidence type="ECO:0000256" key="9">
    <source>
        <dbReference type="ARBA" id="ARBA00023004"/>
    </source>
</evidence>
<comment type="catalytic activity">
    <reaction evidence="11">
        <text>N(6)-(pyridoxal phosphate)-L-lysyl-[4-amino-5-hydroxymethyl-2-methylpyrimidine phosphate synthase] + L-histidyl-[4-amino-5-hydroxymethyl-2-methylpyrimidine phosphate synthase] + 2 Fe(3+) + 4 H2O = L-lysyl-[4-amino-5-hydroxymethyl-2-methylpyrimidine phosphate synthase] + (2S)-2-amino-5-hydroxy-4-oxopentanoyl-[4-amino-5-hydroxymethyl-2-methylpyrimidine phosphate synthase] + 4-amino-2-methyl-5-(phosphooxymethyl)pyrimidine + 3-oxopropanoate + 2 Fe(2+) + 2 H(+)</text>
        <dbReference type="Rhea" id="RHEA:65756"/>
        <dbReference type="Rhea" id="RHEA-COMP:16892"/>
        <dbReference type="Rhea" id="RHEA-COMP:16893"/>
        <dbReference type="Rhea" id="RHEA-COMP:16894"/>
        <dbReference type="Rhea" id="RHEA-COMP:16895"/>
        <dbReference type="ChEBI" id="CHEBI:15377"/>
        <dbReference type="ChEBI" id="CHEBI:15378"/>
        <dbReference type="ChEBI" id="CHEBI:29033"/>
        <dbReference type="ChEBI" id="CHEBI:29034"/>
        <dbReference type="ChEBI" id="CHEBI:29969"/>
        <dbReference type="ChEBI" id="CHEBI:29979"/>
        <dbReference type="ChEBI" id="CHEBI:33190"/>
        <dbReference type="ChEBI" id="CHEBI:58354"/>
        <dbReference type="ChEBI" id="CHEBI:143915"/>
        <dbReference type="ChEBI" id="CHEBI:157692"/>
    </reaction>
    <physiologicalReaction direction="left-to-right" evidence="11">
        <dbReference type="Rhea" id="RHEA:65757"/>
    </physiologicalReaction>
</comment>
<dbReference type="RefSeq" id="WP_218038293.1">
    <property type="nucleotide sequence ID" value="NZ_BAAAHM010000028.1"/>
</dbReference>
<evidence type="ECO:0000256" key="4">
    <source>
        <dbReference type="ARBA" id="ARBA00011738"/>
    </source>
</evidence>
<evidence type="ECO:0000256" key="6">
    <source>
        <dbReference type="ARBA" id="ARBA00022723"/>
    </source>
</evidence>
<keyword evidence="6" id="KW-0479">Metal-binding</keyword>
<feature type="domain" description="SsuA/THI5-like" evidence="12">
    <location>
        <begin position="56"/>
        <end position="264"/>
    </location>
</feature>
<keyword evidence="8" id="KW-0784">Thiamine biosynthesis</keyword>
<accession>A0A5M3XF59</accession>